<organism evidence="2 3">
    <name type="scientific">Olleya namhaensis</name>
    <dbReference type="NCBI Taxonomy" id="1144750"/>
    <lineage>
        <taxon>Bacteria</taxon>
        <taxon>Pseudomonadati</taxon>
        <taxon>Bacteroidota</taxon>
        <taxon>Flavobacteriia</taxon>
        <taxon>Flavobacteriales</taxon>
        <taxon>Flavobacteriaceae</taxon>
    </lineage>
</organism>
<keyword evidence="3" id="KW-1185">Reference proteome</keyword>
<feature type="transmembrane region" description="Helical" evidence="1">
    <location>
        <begin position="38"/>
        <end position="60"/>
    </location>
</feature>
<protein>
    <submittedName>
        <fullName evidence="2">Uncharacterized protein</fullName>
    </submittedName>
</protein>
<evidence type="ECO:0000313" key="2">
    <source>
        <dbReference type="EMBL" id="SFJ24205.1"/>
    </source>
</evidence>
<gene>
    <name evidence="2" type="ORF">SAMN05443431_105242</name>
</gene>
<reference evidence="3" key="1">
    <citation type="submission" date="2016-10" db="EMBL/GenBank/DDBJ databases">
        <authorList>
            <person name="Varghese N."/>
            <person name="Submissions S."/>
        </authorList>
    </citation>
    <scope>NUCLEOTIDE SEQUENCE [LARGE SCALE GENOMIC DNA]</scope>
    <source>
        <strain evidence="3">DSM 28881</strain>
    </source>
</reference>
<dbReference type="AlphaFoldDB" id="A0A1I3PS18"/>
<dbReference type="Proteomes" id="UP000199559">
    <property type="component" value="Unassembled WGS sequence"/>
</dbReference>
<keyword evidence="1" id="KW-0812">Transmembrane</keyword>
<dbReference type="STRING" id="1144750.SAMN05443431_105242"/>
<dbReference type="EMBL" id="FORM01000005">
    <property type="protein sequence ID" value="SFJ24205.1"/>
    <property type="molecule type" value="Genomic_DNA"/>
</dbReference>
<name>A0A1I3PS18_9FLAO</name>
<proteinExistence type="predicted"/>
<accession>A0A1I3PS18</accession>
<sequence>MFSKGQIVFGVLFAIAFILVLIRMYRKDLKLHKAHFKGVPWVLLAFLGFIGMIVAIKVIFK</sequence>
<evidence type="ECO:0000256" key="1">
    <source>
        <dbReference type="SAM" id="Phobius"/>
    </source>
</evidence>
<evidence type="ECO:0000313" key="3">
    <source>
        <dbReference type="Proteomes" id="UP000199559"/>
    </source>
</evidence>
<keyword evidence="1" id="KW-1133">Transmembrane helix</keyword>
<feature type="transmembrane region" description="Helical" evidence="1">
    <location>
        <begin position="6"/>
        <end position="26"/>
    </location>
</feature>
<keyword evidence="1" id="KW-0472">Membrane</keyword>
<dbReference type="RefSeq" id="WP_090839988.1">
    <property type="nucleotide sequence ID" value="NZ_CANKYB010000005.1"/>
</dbReference>